<feature type="chain" id="PRO_5039101361" evidence="1">
    <location>
        <begin position="30"/>
        <end position="87"/>
    </location>
</feature>
<keyword evidence="3" id="KW-1185">Reference proteome</keyword>
<evidence type="ECO:0000313" key="3">
    <source>
        <dbReference type="Proteomes" id="UP000503540"/>
    </source>
</evidence>
<keyword evidence="1" id="KW-0732">Signal</keyword>
<dbReference type="AlphaFoldDB" id="A0A6G9YM50"/>
<accession>A0A6G9YM50</accession>
<sequence length="87" mass="9352">MNIRSKAVLTGLSVFGLVCGGAAMGLSTAAASTQAVTMRAAYFLGPADDDDFPECTHIGQLADVQGRTWYCDINPLTREVIWRLKTD</sequence>
<evidence type="ECO:0000256" key="1">
    <source>
        <dbReference type="SAM" id="SignalP"/>
    </source>
</evidence>
<dbReference type="Proteomes" id="UP000503540">
    <property type="component" value="Chromosome"/>
</dbReference>
<proteinExistence type="predicted"/>
<protein>
    <submittedName>
        <fullName evidence="2">Uncharacterized protein</fullName>
    </submittedName>
</protein>
<feature type="signal peptide" evidence="1">
    <location>
        <begin position="1"/>
        <end position="29"/>
    </location>
</feature>
<reference evidence="2 3" key="1">
    <citation type="journal article" date="2019" name="ACS Chem. Biol.">
        <title>Identification and Mobilization of a Cryptic Antibiotic Biosynthesis Gene Locus from a Human-Pathogenic Nocardia Isolate.</title>
        <authorList>
            <person name="Herisse M."/>
            <person name="Ishida K."/>
            <person name="Porter J.L."/>
            <person name="Howden B."/>
            <person name="Hertweck C."/>
            <person name="Stinear T.P."/>
            <person name="Pidot S.J."/>
        </authorList>
    </citation>
    <scope>NUCLEOTIDE SEQUENCE [LARGE SCALE GENOMIC DNA]</scope>
    <source>
        <strain evidence="2 3">AUSMDU00012717</strain>
    </source>
</reference>
<gene>
    <name evidence="2" type="ORF">F5544_31530</name>
</gene>
<dbReference type="RefSeq" id="WP_167476593.1">
    <property type="nucleotide sequence ID" value="NZ_CP046172.1"/>
</dbReference>
<dbReference type="EMBL" id="CP046172">
    <property type="protein sequence ID" value="QIS14147.1"/>
    <property type="molecule type" value="Genomic_DNA"/>
</dbReference>
<organism evidence="2 3">
    <name type="scientific">Nocardia arthritidis</name>
    <dbReference type="NCBI Taxonomy" id="228602"/>
    <lineage>
        <taxon>Bacteria</taxon>
        <taxon>Bacillati</taxon>
        <taxon>Actinomycetota</taxon>
        <taxon>Actinomycetes</taxon>
        <taxon>Mycobacteriales</taxon>
        <taxon>Nocardiaceae</taxon>
        <taxon>Nocardia</taxon>
    </lineage>
</organism>
<name>A0A6G9YM50_9NOCA</name>
<dbReference type="KEGG" id="nah:F5544_31530"/>
<evidence type="ECO:0000313" key="2">
    <source>
        <dbReference type="EMBL" id="QIS14147.1"/>
    </source>
</evidence>